<organism evidence="2 3">
    <name type="scientific">Mucilaginibacter pocheonensis</name>
    <dbReference type="NCBI Taxonomy" id="398050"/>
    <lineage>
        <taxon>Bacteria</taxon>
        <taxon>Pseudomonadati</taxon>
        <taxon>Bacteroidota</taxon>
        <taxon>Sphingobacteriia</taxon>
        <taxon>Sphingobacteriales</taxon>
        <taxon>Sphingobacteriaceae</taxon>
        <taxon>Mucilaginibacter</taxon>
    </lineage>
</organism>
<sequence>MQSLKYFEQEGNTYHMKVQKGMYYFLSLLAFAGAVAALIYGSSRGAYVFAGSLLILGVIGIARSTAKMRFNTSARSIAIKTFFFSREREYSFDDFDHFLISKMTNIGITLNVSATMIFNKNGKEKRILVRQSFFVTKPLQNFTDELSDIMGLPKWGQVYNWL</sequence>
<evidence type="ECO:0000256" key="1">
    <source>
        <dbReference type="SAM" id="Phobius"/>
    </source>
</evidence>
<evidence type="ECO:0008006" key="4">
    <source>
        <dbReference type="Google" id="ProtNLM"/>
    </source>
</evidence>
<evidence type="ECO:0000313" key="3">
    <source>
        <dbReference type="Proteomes" id="UP001247620"/>
    </source>
</evidence>
<keyword evidence="1" id="KW-0472">Membrane</keyword>
<keyword evidence="1" id="KW-1133">Transmembrane helix</keyword>
<reference evidence="2 3" key="1">
    <citation type="submission" date="2023-07" db="EMBL/GenBank/DDBJ databases">
        <title>Sorghum-associated microbial communities from plants grown in Nebraska, USA.</title>
        <authorList>
            <person name="Schachtman D."/>
        </authorList>
    </citation>
    <scope>NUCLEOTIDE SEQUENCE [LARGE SCALE GENOMIC DNA]</scope>
    <source>
        <strain evidence="2 3">3262</strain>
    </source>
</reference>
<gene>
    <name evidence="2" type="ORF">J2W55_004008</name>
</gene>
<keyword evidence="3" id="KW-1185">Reference proteome</keyword>
<feature type="transmembrane region" description="Helical" evidence="1">
    <location>
        <begin position="46"/>
        <end position="66"/>
    </location>
</feature>
<protein>
    <recommendedName>
        <fullName evidence="4">YcxB-like protein</fullName>
    </recommendedName>
</protein>
<comment type="caution">
    <text evidence="2">The sequence shown here is derived from an EMBL/GenBank/DDBJ whole genome shotgun (WGS) entry which is preliminary data.</text>
</comment>
<feature type="transmembrane region" description="Helical" evidence="1">
    <location>
        <begin position="21"/>
        <end position="40"/>
    </location>
</feature>
<accession>A0ABU1TFG8</accession>
<dbReference type="RefSeq" id="WP_310099692.1">
    <property type="nucleotide sequence ID" value="NZ_JAVDUU010000004.1"/>
</dbReference>
<dbReference type="Proteomes" id="UP001247620">
    <property type="component" value="Unassembled WGS sequence"/>
</dbReference>
<proteinExistence type="predicted"/>
<name>A0ABU1TFG8_9SPHI</name>
<dbReference type="EMBL" id="JAVDUU010000004">
    <property type="protein sequence ID" value="MDR6944148.1"/>
    <property type="molecule type" value="Genomic_DNA"/>
</dbReference>
<keyword evidence="1" id="KW-0812">Transmembrane</keyword>
<evidence type="ECO:0000313" key="2">
    <source>
        <dbReference type="EMBL" id="MDR6944148.1"/>
    </source>
</evidence>